<evidence type="ECO:0000256" key="1">
    <source>
        <dbReference type="SAM" id="MobiDB-lite"/>
    </source>
</evidence>
<dbReference type="EMBL" id="KL596771">
    <property type="protein sequence ID" value="KER25621.1"/>
    <property type="molecule type" value="Genomic_DNA"/>
</dbReference>
<dbReference type="CTD" id="20321146"/>
<accession>A0A074ZEC3</accession>
<evidence type="ECO:0000313" key="3">
    <source>
        <dbReference type="Proteomes" id="UP000054324"/>
    </source>
</evidence>
<dbReference type="RefSeq" id="XP_009170637.1">
    <property type="nucleotide sequence ID" value="XM_009172373.1"/>
</dbReference>
<dbReference type="GeneID" id="20321146"/>
<proteinExistence type="predicted"/>
<keyword evidence="3" id="KW-1185">Reference proteome</keyword>
<feature type="compositionally biased region" description="Polar residues" evidence="1">
    <location>
        <begin position="10"/>
        <end position="24"/>
    </location>
</feature>
<evidence type="ECO:0000313" key="2">
    <source>
        <dbReference type="EMBL" id="KER25621.1"/>
    </source>
</evidence>
<dbReference type="OrthoDB" id="79687at2759"/>
<dbReference type="Proteomes" id="UP000054324">
    <property type="component" value="Unassembled WGS sequence"/>
</dbReference>
<protein>
    <submittedName>
        <fullName evidence="2">Uncharacterized protein</fullName>
    </submittedName>
</protein>
<dbReference type="AlphaFoldDB" id="A0A074ZEC3"/>
<dbReference type="KEGG" id="ovi:T265_06967"/>
<name>A0A074ZEC3_OPIVI</name>
<feature type="region of interest" description="Disordered" evidence="1">
    <location>
        <begin position="1"/>
        <end position="27"/>
    </location>
</feature>
<gene>
    <name evidence="2" type="ORF">T265_06967</name>
</gene>
<reference evidence="2 3" key="1">
    <citation type="submission" date="2013-11" db="EMBL/GenBank/DDBJ databases">
        <title>Opisthorchis viverrini - life in the bile duct.</title>
        <authorList>
            <person name="Young N.D."/>
            <person name="Nagarajan N."/>
            <person name="Lin S.J."/>
            <person name="Korhonen P.K."/>
            <person name="Jex A.R."/>
            <person name="Hall R.S."/>
            <person name="Safavi-Hemami H."/>
            <person name="Kaewkong W."/>
            <person name="Bertrand D."/>
            <person name="Gao S."/>
            <person name="Seet Q."/>
            <person name="Wongkham S."/>
            <person name="Teh B.T."/>
            <person name="Wongkham C."/>
            <person name="Intapan P.M."/>
            <person name="Maleewong W."/>
            <person name="Yang X."/>
            <person name="Hu M."/>
            <person name="Wang Z."/>
            <person name="Hofmann A."/>
            <person name="Sternberg P.W."/>
            <person name="Tan P."/>
            <person name="Wang J."/>
            <person name="Gasser R.B."/>
        </authorList>
    </citation>
    <scope>NUCLEOTIDE SEQUENCE [LARGE SCALE GENOMIC DNA]</scope>
</reference>
<sequence>MSPRLVMKRLQSNCPAQRTSQRPPSDSLIPELFRKAVGRMPLELVEPVEKMLSRSSQRRPTSQLFALVSFEKILTLKVSYVVIFYEHLLPKYLSGTPNS</sequence>
<organism evidence="2 3">
    <name type="scientific">Opisthorchis viverrini</name>
    <name type="common">Southeast Asian liver fluke</name>
    <dbReference type="NCBI Taxonomy" id="6198"/>
    <lineage>
        <taxon>Eukaryota</taxon>
        <taxon>Metazoa</taxon>
        <taxon>Spiralia</taxon>
        <taxon>Lophotrochozoa</taxon>
        <taxon>Platyhelminthes</taxon>
        <taxon>Trematoda</taxon>
        <taxon>Digenea</taxon>
        <taxon>Opisthorchiida</taxon>
        <taxon>Opisthorchiata</taxon>
        <taxon>Opisthorchiidae</taxon>
        <taxon>Opisthorchis</taxon>
    </lineage>
</organism>